<name>A0ABX6TPN6_STRLI</name>
<evidence type="ECO:0000313" key="1">
    <source>
        <dbReference type="EMBL" id="QNR95653.1"/>
    </source>
</evidence>
<accession>A0ABX6TPN6</accession>
<protein>
    <submittedName>
        <fullName evidence="1">Uncharacterized protein</fullName>
    </submittedName>
</protein>
<dbReference type="Proteomes" id="UP000028682">
    <property type="component" value="Chromosome"/>
</dbReference>
<sequence>MSTTSDRTPATEATTTPGARCMCRRMCAF</sequence>
<proteinExistence type="predicted"/>
<organism evidence="1 2">
    <name type="scientific">Streptomyces lividans TK24</name>
    <dbReference type="NCBI Taxonomy" id="457428"/>
    <lineage>
        <taxon>Bacteria</taxon>
        <taxon>Bacillati</taxon>
        <taxon>Actinomycetota</taxon>
        <taxon>Actinomycetes</taxon>
        <taxon>Kitasatosporales</taxon>
        <taxon>Streptomycetaceae</taxon>
        <taxon>Streptomyces</taxon>
    </lineage>
</organism>
<gene>
    <name evidence="1" type="ORF">SLIV_29928</name>
</gene>
<evidence type="ECO:0000313" key="2">
    <source>
        <dbReference type="Proteomes" id="UP000028682"/>
    </source>
</evidence>
<keyword evidence="2" id="KW-1185">Reference proteome</keyword>
<dbReference type="EMBL" id="CP009124">
    <property type="protein sequence ID" value="QNR95653.1"/>
    <property type="molecule type" value="Genomic_DNA"/>
</dbReference>
<reference evidence="2" key="1">
    <citation type="submission" date="2014-08" db="EMBL/GenBank/DDBJ databases">
        <title>Complete genome sequence of Streptomyces lividans TK24.</title>
        <authorList>
            <consortium name="StrepSynth"/>
            <person name="Ruckert C."/>
            <person name="Fridjonson O.H."/>
            <person name="Lambert C."/>
            <person name="van Wezel G.P."/>
            <person name="Bernaerts K."/>
            <person name="Anne J."/>
            <person name="Economou A."/>
            <person name="Kalinowski J."/>
        </authorList>
    </citation>
    <scope>NUCLEOTIDE SEQUENCE [LARGE SCALE GENOMIC DNA]</scope>
    <source>
        <strain evidence="2">TK24</strain>
    </source>
</reference>